<dbReference type="Proteomes" id="UP001412239">
    <property type="component" value="Unassembled WGS sequence"/>
</dbReference>
<proteinExistence type="predicted"/>
<evidence type="ECO:0000313" key="3">
    <source>
        <dbReference type="Proteomes" id="UP001412239"/>
    </source>
</evidence>
<name>A0A292PRT5_9PEZI</name>
<feature type="region of interest" description="Disordered" evidence="1">
    <location>
        <begin position="195"/>
        <end position="233"/>
    </location>
</feature>
<feature type="compositionally biased region" description="Basic and acidic residues" evidence="1">
    <location>
        <begin position="72"/>
        <end position="82"/>
    </location>
</feature>
<accession>A0A292PRT5</accession>
<keyword evidence="3" id="KW-1185">Reference proteome</keyword>
<organism evidence="2 3">
    <name type="scientific">Tuber aestivum</name>
    <name type="common">summer truffle</name>
    <dbReference type="NCBI Taxonomy" id="59557"/>
    <lineage>
        <taxon>Eukaryota</taxon>
        <taxon>Fungi</taxon>
        <taxon>Dikarya</taxon>
        <taxon>Ascomycota</taxon>
        <taxon>Pezizomycotina</taxon>
        <taxon>Pezizomycetes</taxon>
        <taxon>Pezizales</taxon>
        <taxon>Tuberaceae</taxon>
        <taxon>Tuber</taxon>
    </lineage>
</organism>
<dbReference type="EMBL" id="LN891095">
    <property type="protein sequence ID" value="CUS09183.1"/>
    <property type="molecule type" value="Genomic_DNA"/>
</dbReference>
<feature type="compositionally biased region" description="Polar residues" evidence="1">
    <location>
        <begin position="54"/>
        <end position="64"/>
    </location>
</feature>
<evidence type="ECO:0000256" key="1">
    <source>
        <dbReference type="SAM" id="MobiDB-lite"/>
    </source>
</evidence>
<feature type="compositionally biased region" description="Basic residues" evidence="1">
    <location>
        <begin position="20"/>
        <end position="40"/>
    </location>
</feature>
<reference evidence="2" key="1">
    <citation type="submission" date="2015-10" db="EMBL/GenBank/DDBJ databases">
        <authorList>
            <person name="Regsiter A."/>
            <person name="william w."/>
        </authorList>
    </citation>
    <scope>NUCLEOTIDE SEQUENCE</scope>
    <source>
        <strain evidence="2">Montdore</strain>
    </source>
</reference>
<dbReference type="AlphaFoldDB" id="A0A292PRT5"/>
<protein>
    <submittedName>
        <fullName evidence="2">Uncharacterized protein</fullName>
    </submittedName>
</protein>
<gene>
    <name evidence="2" type="ORF">GSTUAT00006745001</name>
</gene>
<sequence>MSSSVPHLHPRNAESGHATGSRKKRSKERPNKRKNSRKKAPPSQPNPSEAGPSTAASSSVQENFAPSAIGARLEHRSPDDHPGIAQEGNYVLSTPQDSRPRILAPQALPVLPRTLVDGIWYIHTPNSLPEPFHQGYLTWANAERGASLGLTPRHPGAARWNNRTLRFWRLATDFNRFSDDEPETCTNSTRAAIDARNESFSAGDQRASPEPTFSHPIPQRPYTAPPHYRDYIP</sequence>
<feature type="region of interest" description="Disordered" evidence="1">
    <location>
        <begin position="1"/>
        <end position="97"/>
    </location>
</feature>
<evidence type="ECO:0000313" key="2">
    <source>
        <dbReference type="EMBL" id="CUS09183.1"/>
    </source>
</evidence>